<keyword evidence="2" id="KW-1185">Reference proteome</keyword>
<gene>
    <name evidence="1" type="ORF">F5148DRAFT_114337</name>
</gene>
<protein>
    <submittedName>
        <fullName evidence="1">Uncharacterized protein</fullName>
    </submittedName>
</protein>
<evidence type="ECO:0000313" key="2">
    <source>
        <dbReference type="Proteomes" id="UP001207468"/>
    </source>
</evidence>
<sequence length="666" mass="76771">MTTFTVIRQSHSLNDTCLQCVHAPASQWGFSVCATSSPPEERPSKRARTTSHTNRRNASSGLFKRMQGRLSALPTMPLDVIYEILGHLLPSDLLSLSRVDRAFCDLLISRRSSFLWRASYRLIPDVPTCPKDMSEPAWAHLLFGGAYCHSCGAKPVTKILFSLRRRACKKCMRAHLLCASFLPKDVRELFCSVTVQSASSIHPARPWCTEHLWDEDVKSFQAEFNRLAPQILDSSDSANKIFSEFLERKKSMASEIKRHTQVCLAWEKERNADRSAMLSDVKAKRFEDLKARFAQIGYVEEDVAYIRWHREVSMSKPMSDRVWQRVEPLLIPEINKARDSRLQSSGDERYLGRRSLVLDHFASFMGTIPPILLAFLPSFTEFLCGYRALADAVLLENDPDDLTLNEQSREAISRLMPELESLKRERASFLRSLLPRDEAYEGAMDEDVLALAMSVYECVPCHQRSSGLHMLAHRCYGHQRSRGQYPRFSQEGKETVEVLLKLMGLGKETTALELDRRKDRFLCSQCPLSFTVEVEEGHPYSQRRLVRDWRSCVTHMCIKSHDNKTSRWLLVGERETRELYWDGDPIYGSYSCMRCPPRVDRRYGFIEWQGLETVKEHLKKEHDNDEPLEGEDFFFDFSTRRLGMTATLMRRDDAITTDTTEHDFAM</sequence>
<dbReference type="EMBL" id="JAGFNK010000125">
    <property type="protein sequence ID" value="KAI9507424.1"/>
    <property type="molecule type" value="Genomic_DNA"/>
</dbReference>
<dbReference type="Proteomes" id="UP001207468">
    <property type="component" value="Unassembled WGS sequence"/>
</dbReference>
<accession>A0ACC0U6V1</accession>
<evidence type="ECO:0000313" key="1">
    <source>
        <dbReference type="EMBL" id="KAI9507424.1"/>
    </source>
</evidence>
<comment type="caution">
    <text evidence="1">The sequence shown here is derived from an EMBL/GenBank/DDBJ whole genome shotgun (WGS) entry which is preliminary data.</text>
</comment>
<proteinExistence type="predicted"/>
<name>A0ACC0U6V1_9AGAM</name>
<organism evidence="1 2">
    <name type="scientific">Russula earlei</name>
    <dbReference type="NCBI Taxonomy" id="71964"/>
    <lineage>
        <taxon>Eukaryota</taxon>
        <taxon>Fungi</taxon>
        <taxon>Dikarya</taxon>
        <taxon>Basidiomycota</taxon>
        <taxon>Agaricomycotina</taxon>
        <taxon>Agaricomycetes</taxon>
        <taxon>Russulales</taxon>
        <taxon>Russulaceae</taxon>
        <taxon>Russula</taxon>
    </lineage>
</organism>
<reference evidence="1" key="1">
    <citation type="submission" date="2021-03" db="EMBL/GenBank/DDBJ databases">
        <title>Evolutionary priming and transition to the ectomycorrhizal habit in an iconic lineage of mushroom-forming fungi: is preadaptation a requirement?</title>
        <authorList>
            <consortium name="DOE Joint Genome Institute"/>
            <person name="Looney B.P."/>
            <person name="Miyauchi S."/>
            <person name="Morin E."/>
            <person name="Drula E."/>
            <person name="Courty P.E."/>
            <person name="Chicoki N."/>
            <person name="Fauchery L."/>
            <person name="Kohler A."/>
            <person name="Kuo A."/>
            <person name="LaButti K."/>
            <person name="Pangilinan J."/>
            <person name="Lipzen A."/>
            <person name="Riley R."/>
            <person name="Andreopoulos W."/>
            <person name="He G."/>
            <person name="Johnson J."/>
            <person name="Barry K.W."/>
            <person name="Grigoriev I.V."/>
            <person name="Nagy L."/>
            <person name="Hibbett D."/>
            <person name="Henrissat B."/>
            <person name="Matheny P.B."/>
            <person name="Labbe J."/>
            <person name="Martin A.F."/>
        </authorList>
    </citation>
    <scope>NUCLEOTIDE SEQUENCE</scope>
    <source>
        <strain evidence="1">BPL698</strain>
    </source>
</reference>